<feature type="transmembrane region" description="Helical" evidence="6">
    <location>
        <begin position="12"/>
        <end position="30"/>
    </location>
</feature>
<dbReference type="Proteomes" id="UP001240236">
    <property type="component" value="Unassembled WGS sequence"/>
</dbReference>
<dbReference type="EMBL" id="JAUSUZ010000001">
    <property type="protein sequence ID" value="MDQ0366363.1"/>
    <property type="molecule type" value="Genomic_DNA"/>
</dbReference>
<proteinExistence type="predicted"/>
<dbReference type="PANTHER" id="PTHR36115:SF6">
    <property type="entry name" value="PROLINE-RICH ANTIGEN HOMOLOG"/>
    <property type="match status" value="1"/>
</dbReference>
<dbReference type="InterPro" id="IPR051791">
    <property type="entry name" value="Pra-immunoreactive"/>
</dbReference>
<accession>A0AAE4AZY0</accession>
<dbReference type="AlphaFoldDB" id="A0AAE4AZY0"/>
<gene>
    <name evidence="8" type="ORF">J2S42_003032</name>
</gene>
<evidence type="ECO:0000313" key="8">
    <source>
        <dbReference type="EMBL" id="MDQ0366363.1"/>
    </source>
</evidence>
<comment type="subcellular location">
    <subcellularLocation>
        <location evidence="1">Cell membrane</location>
        <topology evidence="1">Multi-pass membrane protein</topology>
    </subcellularLocation>
</comment>
<dbReference type="RefSeq" id="WP_307239635.1">
    <property type="nucleotide sequence ID" value="NZ_JAUSUZ010000001.1"/>
</dbReference>
<evidence type="ECO:0000256" key="1">
    <source>
        <dbReference type="ARBA" id="ARBA00004651"/>
    </source>
</evidence>
<protein>
    <submittedName>
        <fullName evidence="8">RDD family membrane protein YckC</fullName>
    </submittedName>
</protein>
<keyword evidence="4 6" id="KW-1133">Transmembrane helix</keyword>
<evidence type="ECO:0000256" key="6">
    <source>
        <dbReference type="SAM" id="Phobius"/>
    </source>
</evidence>
<dbReference type="GO" id="GO:0005886">
    <property type="term" value="C:plasma membrane"/>
    <property type="evidence" value="ECO:0007669"/>
    <property type="project" value="UniProtKB-SubCell"/>
</dbReference>
<keyword evidence="5 6" id="KW-0472">Membrane</keyword>
<evidence type="ECO:0000256" key="4">
    <source>
        <dbReference type="ARBA" id="ARBA00022989"/>
    </source>
</evidence>
<comment type="caution">
    <text evidence="8">The sequence shown here is derived from an EMBL/GenBank/DDBJ whole genome shotgun (WGS) entry which is preliminary data.</text>
</comment>
<organism evidence="8 9">
    <name type="scientific">Catenuloplanes indicus</name>
    <dbReference type="NCBI Taxonomy" id="137267"/>
    <lineage>
        <taxon>Bacteria</taxon>
        <taxon>Bacillati</taxon>
        <taxon>Actinomycetota</taxon>
        <taxon>Actinomycetes</taxon>
        <taxon>Micromonosporales</taxon>
        <taxon>Micromonosporaceae</taxon>
        <taxon>Catenuloplanes</taxon>
    </lineage>
</organism>
<evidence type="ECO:0000256" key="2">
    <source>
        <dbReference type="ARBA" id="ARBA00022475"/>
    </source>
</evidence>
<keyword evidence="2" id="KW-1003">Cell membrane</keyword>
<evidence type="ECO:0000256" key="3">
    <source>
        <dbReference type="ARBA" id="ARBA00022692"/>
    </source>
</evidence>
<name>A0AAE4AZY0_9ACTN</name>
<sequence>MTFSGWFTRVAAYLADTAVAAPFFLAAGLLDGNRAAYYGLAAAGFAVWAYNRWWRAGRTGQSWGRALVGIRLVGADTARPIGPVRAAVRDFAHLLDDVILYVGYLLPLWTAKRQTLADKVMRTVVVS</sequence>
<dbReference type="PANTHER" id="PTHR36115">
    <property type="entry name" value="PROLINE-RICH ANTIGEN HOMOLOG-RELATED"/>
    <property type="match status" value="1"/>
</dbReference>
<feature type="transmembrane region" description="Helical" evidence="6">
    <location>
        <begin position="36"/>
        <end position="54"/>
    </location>
</feature>
<evidence type="ECO:0000259" key="7">
    <source>
        <dbReference type="Pfam" id="PF06271"/>
    </source>
</evidence>
<evidence type="ECO:0000313" key="9">
    <source>
        <dbReference type="Proteomes" id="UP001240236"/>
    </source>
</evidence>
<dbReference type="InterPro" id="IPR010432">
    <property type="entry name" value="RDD"/>
</dbReference>
<keyword evidence="3 6" id="KW-0812">Transmembrane</keyword>
<keyword evidence="9" id="KW-1185">Reference proteome</keyword>
<evidence type="ECO:0000256" key="5">
    <source>
        <dbReference type="ARBA" id="ARBA00023136"/>
    </source>
</evidence>
<feature type="domain" description="RDD" evidence="7">
    <location>
        <begin position="4"/>
        <end position="121"/>
    </location>
</feature>
<reference evidence="8 9" key="1">
    <citation type="submission" date="2023-07" db="EMBL/GenBank/DDBJ databases">
        <title>Sequencing the genomes of 1000 actinobacteria strains.</title>
        <authorList>
            <person name="Klenk H.-P."/>
        </authorList>
    </citation>
    <scope>NUCLEOTIDE SEQUENCE [LARGE SCALE GENOMIC DNA]</scope>
    <source>
        <strain evidence="8 9">DSM 44709</strain>
    </source>
</reference>
<dbReference type="Pfam" id="PF06271">
    <property type="entry name" value="RDD"/>
    <property type="match status" value="1"/>
</dbReference>